<comment type="function">
    <text evidence="6">The RuvA-RuvB-RuvC complex processes Holliday junction (HJ) DNA during genetic recombination and DNA repair, while the RuvA-RuvB complex plays an important role in the rescue of blocked DNA replication forks via replication fork reversal (RFR). RuvA specifically binds to HJ cruciform DNA, conferring on it an open structure. The RuvB hexamer acts as an ATP-dependent pump, pulling dsDNA into and through the RuvAB complex. HJ branch migration allows RuvC to scan DNA until it finds its consensus sequence, where it cleaves and resolves the cruciform DNA.</text>
</comment>
<accession>A0A7X0JV80</accession>
<dbReference type="InterPro" id="IPR011114">
    <property type="entry name" value="RuvA_C"/>
</dbReference>
<keyword evidence="4 6" id="KW-0233">DNA recombination</keyword>
<keyword evidence="8" id="KW-0547">Nucleotide-binding</keyword>
<evidence type="ECO:0000313" key="8">
    <source>
        <dbReference type="EMBL" id="MBB6522898.1"/>
    </source>
</evidence>
<dbReference type="InterPro" id="IPR012340">
    <property type="entry name" value="NA-bd_OB-fold"/>
</dbReference>
<comment type="domain">
    <text evidence="6">Has three domains with a flexible linker between the domains II and III and assumes an 'L' shape. Domain III is highly mobile and contacts RuvB.</text>
</comment>
<protein>
    <recommendedName>
        <fullName evidence="6">Holliday junction branch migration complex subunit RuvA</fullName>
    </recommendedName>
</protein>
<dbReference type="GO" id="GO:0048476">
    <property type="term" value="C:Holliday junction resolvase complex"/>
    <property type="evidence" value="ECO:0007669"/>
    <property type="project" value="UniProtKB-UniRule"/>
</dbReference>
<comment type="subunit">
    <text evidence="6">Homotetramer. Forms an RuvA(8)-RuvB(12)-Holliday junction (HJ) complex. HJ DNA is sandwiched between 2 RuvA tetramers; dsDNA enters through RuvA and exits via RuvB. An RuvB hexamer assembles on each DNA strand where it exits the tetramer. Each RuvB hexamer is contacted by two RuvA subunits (via domain III) on 2 adjacent RuvB subunits; this complex drives branch migration. In the full resolvosome a probable DNA-RuvA(4)-RuvB(12)-RuvC(2) complex forms which resolves the HJ.</text>
</comment>
<keyword evidence="8" id="KW-0067">ATP-binding</keyword>
<keyword evidence="3 6" id="KW-0238">DNA-binding</keyword>
<dbReference type="InterPro" id="IPR013849">
    <property type="entry name" value="DNA_helicase_Holl-junc_RuvA_I"/>
</dbReference>
<evidence type="ECO:0000259" key="7">
    <source>
        <dbReference type="SMART" id="SM00278"/>
    </source>
</evidence>
<name>A0A7X0JV80_9GAMM</name>
<dbReference type="HAMAP" id="MF_00031">
    <property type="entry name" value="DNA_HJ_migration_RuvA"/>
    <property type="match status" value="1"/>
</dbReference>
<dbReference type="Gene3D" id="1.10.8.10">
    <property type="entry name" value="DNA helicase RuvA subunit, C-terminal domain"/>
    <property type="match status" value="1"/>
</dbReference>
<gene>
    <name evidence="6" type="primary">ruvA</name>
    <name evidence="8" type="ORF">HNR48_003183</name>
</gene>
<dbReference type="SMART" id="SM00278">
    <property type="entry name" value="HhH1"/>
    <property type="match status" value="2"/>
</dbReference>
<dbReference type="GO" id="GO:0000400">
    <property type="term" value="F:four-way junction DNA binding"/>
    <property type="evidence" value="ECO:0007669"/>
    <property type="project" value="UniProtKB-UniRule"/>
</dbReference>
<sequence length="210" mass="22565">MIGRLSGRILEKQLPIVLLDVQGVAYEVQVPMTSIYRLGAVGDSAVLHTHLSVSETAQQLFGFAEKKDRELFRILIKINGVGPKMALAILSGMEASDLVNCVMSDNVTALVKVPGVGKKTAERLIIELRDKLKDWELPSMPLAELEAASAAKVSNAAQEEAESALVALGYKPADASKMILATSKQFAEEISGAEDLIRLALKRTLNLPAA</sequence>
<dbReference type="GO" id="GO:0006281">
    <property type="term" value="P:DNA repair"/>
    <property type="evidence" value="ECO:0007669"/>
    <property type="project" value="UniProtKB-UniRule"/>
</dbReference>
<dbReference type="Pfam" id="PF14520">
    <property type="entry name" value="HHH_5"/>
    <property type="match status" value="1"/>
</dbReference>
<dbReference type="EMBL" id="JACHHT010000002">
    <property type="protein sequence ID" value="MBB6522898.1"/>
    <property type="molecule type" value="Genomic_DNA"/>
</dbReference>
<comment type="similarity">
    <text evidence="6">Belongs to the RuvA family.</text>
</comment>
<keyword evidence="8" id="KW-0378">Hydrolase</keyword>
<dbReference type="RefSeq" id="WP_166844986.1">
    <property type="nucleotide sequence ID" value="NZ_JAAONY010000002.1"/>
</dbReference>
<evidence type="ECO:0000256" key="4">
    <source>
        <dbReference type="ARBA" id="ARBA00023172"/>
    </source>
</evidence>
<dbReference type="Gene3D" id="1.10.150.20">
    <property type="entry name" value="5' to 3' exonuclease, C-terminal subdomain"/>
    <property type="match status" value="1"/>
</dbReference>
<keyword evidence="9" id="KW-1185">Reference proteome</keyword>
<dbReference type="GO" id="GO:0005737">
    <property type="term" value="C:cytoplasm"/>
    <property type="evidence" value="ECO:0007669"/>
    <property type="project" value="UniProtKB-SubCell"/>
</dbReference>
<feature type="domain" description="Helix-hairpin-helix DNA-binding motif class 1" evidence="7">
    <location>
        <begin position="73"/>
        <end position="92"/>
    </location>
</feature>
<feature type="domain" description="Helix-hairpin-helix DNA-binding motif class 1" evidence="7">
    <location>
        <begin position="108"/>
        <end position="127"/>
    </location>
</feature>
<dbReference type="InParanoid" id="A0A7X0JV80"/>
<proteinExistence type="inferred from homology"/>
<evidence type="ECO:0000256" key="3">
    <source>
        <dbReference type="ARBA" id="ARBA00023125"/>
    </source>
</evidence>
<dbReference type="SUPFAM" id="SSF47781">
    <property type="entry name" value="RuvA domain 2-like"/>
    <property type="match status" value="1"/>
</dbReference>
<dbReference type="GO" id="GO:0009378">
    <property type="term" value="F:four-way junction helicase activity"/>
    <property type="evidence" value="ECO:0007669"/>
    <property type="project" value="InterPro"/>
</dbReference>
<keyword evidence="8" id="KW-0347">Helicase</keyword>
<comment type="caution">
    <text evidence="8">The sequence shown here is derived from an EMBL/GenBank/DDBJ whole genome shotgun (WGS) entry which is preliminary data.</text>
</comment>
<reference evidence="8 9" key="1">
    <citation type="submission" date="2020-08" db="EMBL/GenBank/DDBJ databases">
        <title>Genomic Encyclopedia of Type Strains, Phase IV (KMG-IV): sequencing the most valuable type-strain genomes for metagenomic binning, comparative biology and taxonomic classification.</title>
        <authorList>
            <person name="Goeker M."/>
        </authorList>
    </citation>
    <scope>NUCLEOTIDE SEQUENCE [LARGE SCALE GENOMIC DNA]</scope>
    <source>
        <strain evidence="8 9">DSM 22368</strain>
    </source>
</reference>
<dbReference type="SUPFAM" id="SSF50249">
    <property type="entry name" value="Nucleic acid-binding proteins"/>
    <property type="match status" value="1"/>
</dbReference>
<feature type="region of interest" description="Domain I" evidence="6">
    <location>
        <begin position="1"/>
        <end position="64"/>
    </location>
</feature>
<dbReference type="InterPro" id="IPR010994">
    <property type="entry name" value="RuvA_2-like"/>
</dbReference>
<dbReference type="GO" id="GO:0009379">
    <property type="term" value="C:Holliday junction helicase complex"/>
    <property type="evidence" value="ECO:0007669"/>
    <property type="project" value="InterPro"/>
</dbReference>
<keyword evidence="2 6" id="KW-0227">DNA damage</keyword>
<comment type="subcellular location">
    <subcellularLocation>
        <location evidence="6">Cytoplasm</location>
    </subcellularLocation>
</comment>
<dbReference type="Proteomes" id="UP000528457">
    <property type="component" value="Unassembled WGS sequence"/>
</dbReference>
<dbReference type="InterPro" id="IPR003583">
    <property type="entry name" value="Hlx-hairpin-Hlx_DNA-bd_motif"/>
</dbReference>
<evidence type="ECO:0000256" key="2">
    <source>
        <dbReference type="ARBA" id="ARBA00022763"/>
    </source>
</evidence>
<dbReference type="InterPro" id="IPR036267">
    <property type="entry name" value="RuvA_C_sf"/>
</dbReference>
<evidence type="ECO:0000256" key="6">
    <source>
        <dbReference type="HAMAP-Rule" id="MF_00031"/>
    </source>
</evidence>
<dbReference type="CDD" id="cd14332">
    <property type="entry name" value="UBA_RuvA_C"/>
    <property type="match status" value="1"/>
</dbReference>
<organism evidence="8 9">
    <name type="scientific">Pseudoteredinibacter isoporae</name>
    <dbReference type="NCBI Taxonomy" id="570281"/>
    <lineage>
        <taxon>Bacteria</taxon>
        <taxon>Pseudomonadati</taxon>
        <taxon>Pseudomonadota</taxon>
        <taxon>Gammaproteobacteria</taxon>
        <taxon>Cellvibrionales</taxon>
        <taxon>Cellvibrionaceae</taxon>
        <taxon>Pseudoteredinibacter</taxon>
    </lineage>
</organism>
<evidence type="ECO:0000256" key="5">
    <source>
        <dbReference type="ARBA" id="ARBA00023204"/>
    </source>
</evidence>
<feature type="region of interest" description="Domain III" evidence="6">
    <location>
        <begin position="153"/>
        <end position="210"/>
    </location>
</feature>
<dbReference type="Gene3D" id="2.40.50.140">
    <property type="entry name" value="Nucleic acid-binding proteins"/>
    <property type="match status" value="1"/>
</dbReference>
<dbReference type="InterPro" id="IPR000085">
    <property type="entry name" value="RuvA"/>
</dbReference>
<evidence type="ECO:0000256" key="1">
    <source>
        <dbReference type="ARBA" id="ARBA00022490"/>
    </source>
</evidence>
<dbReference type="GO" id="GO:0016787">
    <property type="term" value="F:hydrolase activity"/>
    <property type="evidence" value="ECO:0007669"/>
    <property type="project" value="UniProtKB-KW"/>
</dbReference>
<keyword evidence="1 6" id="KW-0963">Cytoplasm</keyword>
<dbReference type="SUPFAM" id="SSF46929">
    <property type="entry name" value="DNA helicase RuvA subunit, C-terminal domain"/>
    <property type="match status" value="1"/>
</dbReference>
<dbReference type="Pfam" id="PF07499">
    <property type="entry name" value="RuvA_C"/>
    <property type="match status" value="1"/>
</dbReference>
<dbReference type="Pfam" id="PF01330">
    <property type="entry name" value="RuvA_N"/>
    <property type="match status" value="1"/>
</dbReference>
<dbReference type="FunCoup" id="A0A7X0JV80">
    <property type="interactions" value="263"/>
</dbReference>
<comment type="caution">
    <text evidence="6">Lacks conserved residue(s) required for the propagation of feature annotation.</text>
</comment>
<dbReference type="AlphaFoldDB" id="A0A7X0JV80"/>
<dbReference type="GO" id="GO:0005524">
    <property type="term" value="F:ATP binding"/>
    <property type="evidence" value="ECO:0007669"/>
    <property type="project" value="InterPro"/>
</dbReference>
<dbReference type="NCBIfam" id="TIGR00084">
    <property type="entry name" value="ruvA"/>
    <property type="match status" value="1"/>
</dbReference>
<dbReference type="GO" id="GO:0006310">
    <property type="term" value="P:DNA recombination"/>
    <property type="evidence" value="ECO:0007669"/>
    <property type="project" value="UniProtKB-UniRule"/>
</dbReference>
<evidence type="ECO:0000313" key="9">
    <source>
        <dbReference type="Proteomes" id="UP000528457"/>
    </source>
</evidence>
<keyword evidence="5 6" id="KW-0234">DNA repair</keyword>